<dbReference type="SUPFAM" id="SSF81296">
    <property type="entry name" value="E set domains"/>
    <property type="match status" value="1"/>
</dbReference>
<dbReference type="Pfam" id="PF04234">
    <property type="entry name" value="CopC"/>
    <property type="match status" value="1"/>
</dbReference>
<feature type="region of interest" description="Disordered" evidence="5">
    <location>
        <begin position="144"/>
        <end position="170"/>
    </location>
</feature>
<dbReference type="EMBL" id="FNSN01000004">
    <property type="protein sequence ID" value="SEC83241.1"/>
    <property type="molecule type" value="Genomic_DNA"/>
</dbReference>
<proteinExistence type="predicted"/>
<keyword evidence="2" id="KW-0479">Metal-binding</keyword>
<feature type="transmembrane region" description="Helical" evidence="6">
    <location>
        <begin position="176"/>
        <end position="197"/>
    </location>
</feature>
<dbReference type="AlphaFoldDB" id="A0A1H4VS64"/>
<dbReference type="GO" id="GO:0005507">
    <property type="term" value="F:copper ion binding"/>
    <property type="evidence" value="ECO:0007669"/>
    <property type="project" value="InterPro"/>
</dbReference>
<dbReference type="GO" id="GO:0005886">
    <property type="term" value="C:plasma membrane"/>
    <property type="evidence" value="ECO:0007669"/>
    <property type="project" value="TreeGrafter"/>
</dbReference>
<dbReference type="Proteomes" id="UP000182652">
    <property type="component" value="Unassembled WGS sequence"/>
</dbReference>
<evidence type="ECO:0000313" key="8">
    <source>
        <dbReference type="EMBL" id="SEC83241.1"/>
    </source>
</evidence>
<dbReference type="InterPro" id="IPR007348">
    <property type="entry name" value="CopC_dom"/>
</dbReference>
<dbReference type="InterPro" id="IPR014756">
    <property type="entry name" value="Ig_E-set"/>
</dbReference>
<dbReference type="GO" id="GO:0030313">
    <property type="term" value="C:cell envelope"/>
    <property type="evidence" value="ECO:0007669"/>
    <property type="project" value="UniProtKB-SubCell"/>
</dbReference>
<keyword evidence="9" id="KW-1185">Reference proteome</keyword>
<dbReference type="RefSeq" id="WP_082724187.1">
    <property type="nucleotide sequence ID" value="NZ_FNSN01000004.1"/>
</dbReference>
<protein>
    <recommendedName>
        <fullName evidence="7">CopC domain-containing protein</fullName>
    </recommendedName>
</protein>
<dbReference type="Gene3D" id="2.60.40.1220">
    <property type="match status" value="1"/>
</dbReference>
<accession>A0A1H4VS64</accession>
<dbReference type="GO" id="GO:0046688">
    <property type="term" value="P:response to copper ion"/>
    <property type="evidence" value="ECO:0007669"/>
    <property type="project" value="InterPro"/>
</dbReference>
<evidence type="ECO:0000313" key="9">
    <source>
        <dbReference type="Proteomes" id="UP000182652"/>
    </source>
</evidence>
<keyword evidence="4" id="KW-0186">Copper</keyword>
<sequence>MSSLPFLAWRNPGRRASVLTAVLVLCFAVLLAGAPKASAHDQLVSSIPSDGKRLSAAPTQVSVTFSAALMDLGYEIRVVDAASKNWAQGKPVLARETLAQPLAPDLPEGEYQVRWRVVSSDGHPISGSYSFLVGANAKVGTIPAPGLAPGTEPAAGATAPSAEAGATSESGQAAGVPGWLIAGGIGAAVGLGLFLAVRALQRLRRDDAA</sequence>
<dbReference type="InterPro" id="IPR014755">
    <property type="entry name" value="Cu-Rt/internalin_Ig-like"/>
</dbReference>
<evidence type="ECO:0000256" key="5">
    <source>
        <dbReference type="SAM" id="MobiDB-lite"/>
    </source>
</evidence>
<dbReference type="PANTHER" id="PTHR34820">
    <property type="entry name" value="INNER MEMBRANE PROTEIN YEBZ"/>
    <property type="match status" value="1"/>
</dbReference>
<gene>
    <name evidence="8" type="ORF">SAMN04489745_3283</name>
</gene>
<name>A0A1H4VS64_9MICC</name>
<evidence type="ECO:0000256" key="4">
    <source>
        <dbReference type="ARBA" id="ARBA00023008"/>
    </source>
</evidence>
<comment type="subcellular location">
    <subcellularLocation>
        <location evidence="1">Cell envelope</location>
    </subcellularLocation>
</comment>
<keyword evidence="6" id="KW-1133">Transmembrane helix</keyword>
<organism evidence="8 9">
    <name type="scientific">Arthrobacter woluwensis</name>
    <dbReference type="NCBI Taxonomy" id="156980"/>
    <lineage>
        <taxon>Bacteria</taxon>
        <taxon>Bacillati</taxon>
        <taxon>Actinomycetota</taxon>
        <taxon>Actinomycetes</taxon>
        <taxon>Micrococcales</taxon>
        <taxon>Micrococcaceae</taxon>
        <taxon>Arthrobacter</taxon>
    </lineage>
</organism>
<dbReference type="STRING" id="156980.SAMN04489745_3283"/>
<dbReference type="PANTHER" id="PTHR34820:SF4">
    <property type="entry name" value="INNER MEMBRANE PROTEIN YEBZ"/>
    <property type="match status" value="1"/>
</dbReference>
<keyword evidence="6" id="KW-0812">Transmembrane</keyword>
<keyword evidence="3" id="KW-0732">Signal</keyword>
<evidence type="ECO:0000256" key="3">
    <source>
        <dbReference type="ARBA" id="ARBA00022729"/>
    </source>
</evidence>
<dbReference type="GO" id="GO:0006825">
    <property type="term" value="P:copper ion transport"/>
    <property type="evidence" value="ECO:0007669"/>
    <property type="project" value="InterPro"/>
</dbReference>
<evidence type="ECO:0000256" key="6">
    <source>
        <dbReference type="SAM" id="Phobius"/>
    </source>
</evidence>
<evidence type="ECO:0000256" key="2">
    <source>
        <dbReference type="ARBA" id="ARBA00022723"/>
    </source>
</evidence>
<feature type="domain" description="CopC" evidence="7">
    <location>
        <begin position="40"/>
        <end position="133"/>
    </location>
</feature>
<dbReference type="GO" id="GO:0042597">
    <property type="term" value="C:periplasmic space"/>
    <property type="evidence" value="ECO:0007669"/>
    <property type="project" value="InterPro"/>
</dbReference>
<evidence type="ECO:0000256" key="1">
    <source>
        <dbReference type="ARBA" id="ARBA00004196"/>
    </source>
</evidence>
<evidence type="ECO:0000259" key="7">
    <source>
        <dbReference type="Pfam" id="PF04234"/>
    </source>
</evidence>
<reference evidence="8 9" key="1">
    <citation type="submission" date="2016-10" db="EMBL/GenBank/DDBJ databases">
        <authorList>
            <person name="de Groot N.N."/>
        </authorList>
    </citation>
    <scope>NUCLEOTIDE SEQUENCE [LARGE SCALE GENOMIC DNA]</scope>
    <source>
        <strain evidence="8 9">DSM 10495</strain>
    </source>
</reference>
<keyword evidence="6" id="KW-0472">Membrane</keyword>
<dbReference type="InterPro" id="IPR032694">
    <property type="entry name" value="CopC/D"/>
</dbReference>